<evidence type="ECO:0000256" key="7">
    <source>
        <dbReference type="ARBA" id="ARBA00022827"/>
    </source>
</evidence>
<evidence type="ECO:0000256" key="2">
    <source>
        <dbReference type="ARBA" id="ARBA00011955"/>
    </source>
</evidence>
<keyword evidence="5 11" id="KW-0808">Transferase</keyword>
<dbReference type="SUPFAM" id="SSF143631">
    <property type="entry name" value="ApbE-like"/>
    <property type="match status" value="1"/>
</dbReference>
<evidence type="ECO:0000256" key="8">
    <source>
        <dbReference type="ARBA" id="ARBA00022842"/>
    </source>
</evidence>
<dbReference type="RefSeq" id="WP_202808158.1">
    <property type="nucleotide sequence ID" value="NZ_JAVRFJ010000010.1"/>
</dbReference>
<keyword evidence="7" id="KW-0274">FAD</keyword>
<keyword evidence="12" id="KW-1185">Reference proteome</keyword>
<evidence type="ECO:0000256" key="1">
    <source>
        <dbReference type="ARBA" id="ARBA00001946"/>
    </source>
</evidence>
<dbReference type="InterPro" id="IPR024932">
    <property type="entry name" value="ApbE"/>
</dbReference>
<name>A0ABU2YVX5_9ACTN</name>
<dbReference type="EMBL" id="JAVRFJ010000010">
    <property type="protein sequence ID" value="MDT0568483.1"/>
    <property type="molecule type" value="Genomic_DNA"/>
</dbReference>
<dbReference type="Gene3D" id="3.10.520.10">
    <property type="entry name" value="ApbE-like domains"/>
    <property type="match status" value="1"/>
</dbReference>
<keyword evidence="8" id="KW-0460">Magnesium</keyword>
<evidence type="ECO:0000256" key="5">
    <source>
        <dbReference type="ARBA" id="ARBA00022679"/>
    </source>
</evidence>
<reference evidence="11" key="1">
    <citation type="submission" date="2024-05" db="EMBL/GenBank/DDBJ databases">
        <title>30 novel species of actinomycetes from the DSMZ collection.</title>
        <authorList>
            <person name="Nouioui I."/>
        </authorList>
    </citation>
    <scope>NUCLEOTIDE SEQUENCE</scope>
    <source>
        <strain evidence="11">DSM 3412</strain>
    </source>
</reference>
<organism evidence="11 12">
    <name type="scientific">Streptomyces gottesmaniae</name>
    <dbReference type="NCBI Taxonomy" id="3075518"/>
    <lineage>
        <taxon>Bacteria</taxon>
        <taxon>Bacillati</taxon>
        <taxon>Actinomycetota</taxon>
        <taxon>Actinomycetes</taxon>
        <taxon>Kitasatosporales</taxon>
        <taxon>Streptomycetaceae</taxon>
        <taxon>Streptomyces</taxon>
    </lineage>
</organism>
<evidence type="ECO:0000256" key="10">
    <source>
        <dbReference type="ARBA" id="ARBA00048540"/>
    </source>
</evidence>
<comment type="caution">
    <text evidence="11">The sequence shown here is derived from an EMBL/GenBank/DDBJ whole genome shotgun (WGS) entry which is preliminary data.</text>
</comment>
<protein>
    <recommendedName>
        <fullName evidence="3">FAD:protein FMN transferase</fullName>
        <ecNumber evidence="2">2.7.1.180</ecNumber>
    </recommendedName>
    <alternativeName>
        <fullName evidence="9">Flavin transferase</fullName>
    </alternativeName>
</protein>
<accession>A0ABU2YVX5</accession>
<dbReference type="EC" id="2.7.1.180" evidence="2"/>
<evidence type="ECO:0000256" key="4">
    <source>
        <dbReference type="ARBA" id="ARBA00022630"/>
    </source>
</evidence>
<keyword evidence="6" id="KW-0479">Metal-binding</keyword>
<keyword evidence="4" id="KW-0285">Flavoprotein</keyword>
<dbReference type="PANTHER" id="PTHR30040">
    <property type="entry name" value="THIAMINE BIOSYNTHESIS LIPOPROTEIN APBE"/>
    <property type="match status" value="1"/>
</dbReference>
<comment type="catalytic activity">
    <reaction evidence="10">
        <text>L-threonyl-[protein] + FAD = FMN-L-threonyl-[protein] + AMP + H(+)</text>
        <dbReference type="Rhea" id="RHEA:36847"/>
        <dbReference type="Rhea" id="RHEA-COMP:11060"/>
        <dbReference type="Rhea" id="RHEA-COMP:11061"/>
        <dbReference type="ChEBI" id="CHEBI:15378"/>
        <dbReference type="ChEBI" id="CHEBI:30013"/>
        <dbReference type="ChEBI" id="CHEBI:57692"/>
        <dbReference type="ChEBI" id="CHEBI:74257"/>
        <dbReference type="ChEBI" id="CHEBI:456215"/>
        <dbReference type="EC" id="2.7.1.180"/>
    </reaction>
</comment>
<evidence type="ECO:0000313" key="11">
    <source>
        <dbReference type="EMBL" id="MDT0568483.1"/>
    </source>
</evidence>
<evidence type="ECO:0000313" key="12">
    <source>
        <dbReference type="Proteomes" id="UP001180737"/>
    </source>
</evidence>
<proteinExistence type="predicted"/>
<dbReference type="GO" id="GO:0016740">
    <property type="term" value="F:transferase activity"/>
    <property type="evidence" value="ECO:0007669"/>
    <property type="project" value="UniProtKB-KW"/>
</dbReference>
<dbReference type="Pfam" id="PF02424">
    <property type="entry name" value="ApbE"/>
    <property type="match status" value="1"/>
</dbReference>
<evidence type="ECO:0000256" key="9">
    <source>
        <dbReference type="ARBA" id="ARBA00031306"/>
    </source>
</evidence>
<evidence type="ECO:0000256" key="6">
    <source>
        <dbReference type="ARBA" id="ARBA00022723"/>
    </source>
</evidence>
<gene>
    <name evidence="11" type="ORF">RM704_13560</name>
</gene>
<dbReference type="Proteomes" id="UP001180737">
    <property type="component" value="Unassembled WGS sequence"/>
</dbReference>
<dbReference type="InterPro" id="IPR003374">
    <property type="entry name" value="ApbE-like_sf"/>
</dbReference>
<comment type="cofactor">
    <cofactor evidence="1">
        <name>Mg(2+)</name>
        <dbReference type="ChEBI" id="CHEBI:18420"/>
    </cofactor>
</comment>
<sequence>MAVHRVAFDAIGTRWSIETDEPLAEGVRADVLERIRRFDATYSRFRPDSLVSRIAAAPHGGRFEFPDDSLALFDLYDRLAAATSGAVDPLVGRDLELLGYDPAYSLTPAPAAIRAQESARGRVTWVADVVRDGALVVTRRPLVIDVGAAGKGYLVDLVADVLRGAGIERFVVDGGGDLRHEGGPTIRVGLEHPFDPRLVIGVADLKGRALCASAVNRRAWGEGLHHVVDARTGRPVRGVVATWAVADEAAVADGLATALFFTEGPTLAHDFPFAYVRMHADGHVEVSRDFPGEVFTGRRAQQQTA</sequence>
<evidence type="ECO:0000256" key="3">
    <source>
        <dbReference type="ARBA" id="ARBA00016337"/>
    </source>
</evidence>
<dbReference type="PANTHER" id="PTHR30040:SF2">
    <property type="entry name" value="FAD:PROTEIN FMN TRANSFERASE"/>
    <property type="match status" value="1"/>
</dbReference>